<name>A0A5K7ZRZ3_9BACT</name>
<gene>
    <name evidence="1" type="ORF">DSCO28_35400</name>
</gene>
<evidence type="ECO:0008006" key="3">
    <source>
        <dbReference type="Google" id="ProtNLM"/>
    </source>
</evidence>
<dbReference type="KEGG" id="dov:DSCO28_35400"/>
<evidence type="ECO:0000313" key="2">
    <source>
        <dbReference type="Proteomes" id="UP000425960"/>
    </source>
</evidence>
<evidence type="ECO:0000313" key="1">
    <source>
        <dbReference type="EMBL" id="BBO82974.1"/>
    </source>
</evidence>
<dbReference type="AlphaFoldDB" id="A0A5K7ZRZ3"/>
<dbReference type="Proteomes" id="UP000425960">
    <property type="component" value="Chromosome"/>
</dbReference>
<reference evidence="1 2" key="1">
    <citation type="submission" date="2019-11" db="EMBL/GenBank/DDBJ databases">
        <title>Comparative genomics of hydrocarbon-degrading Desulfosarcina strains.</title>
        <authorList>
            <person name="Watanabe M."/>
            <person name="Kojima H."/>
            <person name="Fukui M."/>
        </authorList>
    </citation>
    <scope>NUCLEOTIDE SEQUENCE [LARGE SCALE GENOMIC DNA]</scope>
    <source>
        <strain evidence="1 2">28bB2T</strain>
    </source>
</reference>
<organism evidence="1 2">
    <name type="scientific">Desulfosarcina ovata subsp. sediminis</name>
    <dbReference type="NCBI Taxonomy" id="885957"/>
    <lineage>
        <taxon>Bacteria</taxon>
        <taxon>Pseudomonadati</taxon>
        <taxon>Thermodesulfobacteriota</taxon>
        <taxon>Desulfobacteria</taxon>
        <taxon>Desulfobacterales</taxon>
        <taxon>Desulfosarcinaceae</taxon>
        <taxon>Desulfosarcina</taxon>
    </lineage>
</organism>
<sequence length="285" mass="31504">MCKAAKIITGVVLAGVLMFAGGCAERLSRVDVERHPPPSLPPTATPMPSPPPDVARVWGDPVAVIPLSGGLEKRIYRVQHPYNDLNYRYLLVQDNMVLASGISDVMNTDTADTPGGVTTGFVPRDLSRTYYADHRMTVADLNPIWGTPVQVLPLSGGAEVRTYALPHSYTDFKYRRYIVKDGIVLASRISPSPDIKAEAELAGFKGIEINEISHAYYKRYPMRLAEVEKVWGKPVTVRPAGTGLERRYYKIRAPSDMGFEFRFFVVRDRMVVSSGICDTVGVEAN</sequence>
<proteinExistence type="predicted"/>
<dbReference type="RefSeq" id="WP_155323291.1">
    <property type="nucleotide sequence ID" value="NZ_AP021876.1"/>
</dbReference>
<protein>
    <recommendedName>
        <fullName evidence="3">Lipoprotein</fullName>
    </recommendedName>
</protein>
<accession>A0A5K7ZRZ3</accession>
<dbReference type="EMBL" id="AP021876">
    <property type="protein sequence ID" value="BBO82974.1"/>
    <property type="molecule type" value="Genomic_DNA"/>
</dbReference>
<dbReference type="PROSITE" id="PS51257">
    <property type="entry name" value="PROKAR_LIPOPROTEIN"/>
    <property type="match status" value="1"/>
</dbReference>